<dbReference type="AlphaFoldDB" id="A0AAX4J249"/>
<protein>
    <submittedName>
        <fullName evidence="1">Uncharacterized protein</fullName>
    </submittedName>
</protein>
<dbReference type="GeneID" id="87950997"/>
<accession>A0AAX4J249</accession>
<dbReference type="Proteomes" id="UP001322277">
    <property type="component" value="Chromosome 10"/>
</dbReference>
<evidence type="ECO:0000313" key="2">
    <source>
        <dbReference type="Proteomes" id="UP001322277"/>
    </source>
</evidence>
<name>A0AAX4J249_9PEZI</name>
<organism evidence="1 2">
    <name type="scientific">Colletotrichum destructivum</name>
    <dbReference type="NCBI Taxonomy" id="34406"/>
    <lineage>
        <taxon>Eukaryota</taxon>
        <taxon>Fungi</taxon>
        <taxon>Dikarya</taxon>
        <taxon>Ascomycota</taxon>
        <taxon>Pezizomycotina</taxon>
        <taxon>Sordariomycetes</taxon>
        <taxon>Hypocreomycetidae</taxon>
        <taxon>Glomerellales</taxon>
        <taxon>Glomerellaceae</taxon>
        <taxon>Colletotrichum</taxon>
        <taxon>Colletotrichum destructivum species complex</taxon>
    </lineage>
</organism>
<gene>
    <name evidence="1" type="ORF">CDEST_14497</name>
</gene>
<proteinExistence type="predicted"/>
<dbReference type="EMBL" id="CP137314">
    <property type="protein sequence ID" value="WQF89483.1"/>
    <property type="molecule type" value="Genomic_DNA"/>
</dbReference>
<evidence type="ECO:0000313" key="1">
    <source>
        <dbReference type="EMBL" id="WQF89483.1"/>
    </source>
</evidence>
<keyword evidence="2" id="KW-1185">Reference proteome</keyword>
<dbReference type="RefSeq" id="XP_062786704.1">
    <property type="nucleotide sequence ID" value="XM_062930653.1"/>
</dbReference>
<reference evidence="2" key="1">
    <citation type="journal article" date="2023" name="bioRxiv">
        <title>Complete genome of the Medicago anthracnose fungus, Colletotrichum destructivum, reveals a mini-chromosome-like region within a core chromosome.</title>
        <authorList>
            <person name="Lapalu N."/>
            <person name="Simon A."/>
            <person name="Lu A."/>
            <person name="Plaumann P.-L."/>
            <person name="Amselem J."/>
            <person name="Pigne S."/>
            <person name="Auger A."/>
            <person name="Koch C."/>
            <person name="Dallery J.-F."/>
            <person name="O'Connell R.J."/>
        </authorList>
    </citation>
    <scope>NUCLEOTIDE SEQUENCE [LARGE SCALE GENOMIC DNA]</scope>
    <source>
        <strain evidence="2">CBS 520.97</strain>
    </source>
</reference>
<sequence>MAENLKRCKLFPDIPPELWYLVAGHLASYVKVDGNIYVRSLYNSPVGTSSSDTRLFFPTKEDSKTAGVEVWVSEDHQRIRRVVFLAPGALQIWCNEQRPVPGVWWRKVPLADVRSTVKIQTDGLKVRHIEGLPRNLSSDPLSQLLWETPPASPPDLAPIVTIGISSVPPPRSRMKSFDCNHPDAIGYLVACCGDRIFDIVTHKREEKDFSRLYENAPDWATHWMYMPLDEGEFITHIASQLRHYFNLRWLEIGLSVRRQFLLTSHKHRHGTNVTKFITNKGRVIGFGWHAKTTDRILTVPRDKTRVYFNSWDHPDGQAGVHHLALEKSYDNNDVAPITLKLPTAVEKVPAQTSPGTLRRTACSLDGISEIQPCIRQAAISHVIGIKVNYINGHRECLGQFLLDLAAEAISTCGSDTLFVRYARFTSNILGITAITLQDPGESGGA</sequence>
<dbReference type="KEGG" id="cdet:87950997"/>